<dbReference type="AlphaFoldDB" id="A0A0R0GD75"/>
<reference evidence="1 2" key="1">
    <citation type="journal article" date="2010" name="Nature">
        <title>Genome sequence of the palaeopolyploid soybean.</title>
        <authorList>
            <person name="Schmutz J."/>
            <person name="Cannon S.B."/>
            <person name="Schlueter J."/>
            <person name="Ma J."/>
            <person name="Mitros T."/>
            <person name="Nelson W."/>
            <person name="Hyten D.L."/>
            <person name="Song Q."/>
            <person name="Thelen J.J."/>
            <person name="Cheng J."/>
            <person name="Xu D."/>
            <person name="Hellsten U."/>
            <person name="May G.D."/>
            <person name="Yu Y."/>
            <person name="Sakurai T."/>
            <person name="Umezawa T."/>
            <person name="Bhattacharyya M.K."/>
            <person name="Sandhu D."/>
            <person name="Valliyodan B."/>
            <person name="Lindquist E."/>
            <person name="Peto M."/>
            <person name="Grant D."/>
            <person name="Shu S."/>
            <person name="Goodstein D."/>
            <person name="Barry K."/>
            <person name="Futrell-Griggs M."/>
            <person name="Abernathy B."/>
            <person name="Du J."/>
            <person name="Tian Z."/>
            <person name="Zhu L."/>
            <person name="Gill N."/>
            <person name="Joshi T."/>
            <person name="Libault M."/>
            <person name="Sethuraman A."/>
            <person name="Zhang X.-C."/>
            <person name="Shinozaki K."/>
            <person name="Nguyen H.T."/>
            <person name="Wing R.A."/>
            <person name="Cregan P."/>
            <person name="Specht J."/>
            <person name="Grimwood J."/>
            <person name="Rokhsar D."/>
            <person name="Stacey G."/>
            <person name="Shoemaker R.C."/>
            <person name="Jackson S.A."/>
        </authorList>
    </citation>
    <scope>NUCLEOTIDE SEQUENCE [LARGE SCALE GENOMIC DNA]</scope>
    <source>
        <strain evidence="2">cv. Williams 82</strain>
        <tissue evidence="1">Callus</tissue>
    </source>
</reference>
<keyword evidence="3" id="KW-1185">Reference proteome</keyword>
<reference evidence="2" key="2">
    <citation type="submission" date="2018-02" db="UniProtKB">
        <authorList>
            <consortium name="EnsemblPlants"/>
        </authorList>
    </citation>
    <scope>IDENTIFICATION</scope>
    <source>
        <strain evidence="2">Williams 82</strain>
    </source>
</reference>
<evidence type="ECO:0000313" key="2">
    <source>
        <dbReference type="EnsemblPlants" id="KRH16334"/>
    </source>
</evidence>
<dbReference type="Proteomes" id="UP000008827">
    <property type="component" value="Chromosome 14"/>
</dbReference>
<sequence>MFGKLDSIWVQQVLYHYWEMVSVDVELLAVLLYLCPCQWKSHRGICVSKRYSPRGSSCTISLLGVGGRIKWVD</sequence>
<dbReference type="EMBL" id="CM000847">
    <property type="protein sequence ID" value="KRH16334.1"/>
    <property type="molecule type" value="Genomic_DNA"/>
</dbReference>
<evidence type="ECO:0000313" key="3">
    <source>
        <dbReference type="Proteomes" id="UP000008827"/>
    </source>
</evidence>
<dbReference type="EnsemblPlants" id="KRH16334">
    <property type="protein sequence ID" value="KRH16334"/>
    <property type="gene ID" value="GLYMA_14G149500"/>
</dbReference>
<reference evidence="1" key="3">
    <citation type="submission" date="2018-07" db="EMBL/GenBank/DDBJ databases">
        <title>WGS assembly of Glycine max.</title>
        <authorList>
            <person name="Schmutz J."/>
            <person name="Cannon S."/>
            <person name="Schlueter J."/>
            <person name="Ma J."/>
            <person name="Mitros T."/>
            <person name="Nelson W."/>
            <person name="Hyten D."/>
            <person name="Song Q."/>
            <person name="Thelen J."/>
            <person name="Cheng J."/>
            <person name="Xu D."/>
            <person name="Hellsten U."/>
            <person name="May G."/>
            <person name="Yu Y."/>
            <person name="Sakurai T."/>
            <person name="Umezawa T."/>
            <person name="Bhattacharyya M."/>
            <person name="Sandhu D."/>
            <person name="Valliyodan B."/>
            <person name="Lindquist E."/>
            <person name="Peto M."/>
            <person name="Grant D."/>
            <person name="Shu S."/>
            <person name="Goodstein D."/>
            <person name="Barry K."/>
            <person name="Futrell-Griggs M."/>
            <person name="Abernathy B."/>
            <person name="Du J."/>
            <person name="Tian Z."/>
            <person name="Zhu L."/>
            <person name="Gill N."/>
            <person name="Joshi T."/>
            <person name="Libault M."/>
            <person name="Sethuraman A."/>
            <person name="Zhang X."/>
            <person name="Shinozaki K."/>
            <person name="Nguyen H."/>
            <person name="Wing R."/>
            <person name="Cregan P."/>
            <person name="Specht J."/>
            <person name="Grimwood J."/>
            <person name="Rokhsar D."/>
            <person name="Stacey G."/>
            <person name="Shoemaker R."/>
            <person name="Jackson S."/>
        </authorList>
    </citation>
    <scope>NUCLEOTIDE SEQUENCE</scope>
    <source>
        <tissue evidence="1">Callus</tissue>
    </source>
</reference>
<organism evidence="1">
    <name type="scientific">Glycine max</name>
    <name type="common">Soybean</name>
    <name type="synonym">Glycine hispida</name>
    <dbReference type="NCBI Taxonomy" id="3847"/>
    <lineage>
        <taxon>Eukaryota</taxon>
        <taxon>Viridiplantae</taxon>
        <taxon>Streptophyta</taxon>
        <taxon>Embryophyta</taxon>
        <taxon>Tracheophyta</taxon>
        <taxon>Spermatophyta</taxon>
        <taxon>Magnoliopsida</taxon>
        <taxon>eudicotyledons</taxon>
        <taxon>Gunneridae</taxon>
        <taxon>Pentapetalae</taxon>
        <taxon>rosids</taxon>
        <taxon>fabids</taxon>
        <taxon>Fabales</taxon>
        <taxon>Fabaceae</taxon>
        <taxon>Papilionoideae</taxon>
        <taxon>50 kb inversion clade</taxon>
        <taxon>NPAAA clade</taxon>
        <taxon>indigoferoid/millettioid clade</taxon>
        <taxon>Phaseoleae</taxon>
        <taxon>Glycine</taxon>
        <taxon>Glycine subgen. Soja</taxon>
    </lineage>
</organism>
<gene>
    <name evidence="1" type="ORF">GLYMA_14G149500</name>
</gene>
<name>A0A0R0GD75_SOYBN</name>
<proteinExistence type="predicted"/>
<protein>
    <submittedName>
        <fullName evidence="1 2">Uncharacterized protein</fullName>
    </submittedName>
</protein>
<dbReference type="Gramene" id="KRH16334">
    <property type="protein sequence ID" value="KRH16334"/>
    <property type="gene ID" value="GLYMA_14G149500"/>
</dbReference>
<evidence type="ECO:0000313" key="1">
    <source>
        <dbReference type="EMBL" id="KRH16334.1"/>
    </source>
</evidence>
<accession>A0A0R0GD75</accession>
<dbReference type="InParanoid" id="A0A0R0GD75"/>